<protein>
    <recommendedName>
        <fullName evidence="3">UPF0122 protein skT53_01470</fullName>
    </recommendedName>
</protein>
<dbReference type="KEGG" id="eff:skT53_01470"/>
<evidence type="ECO:0000256" key="4">
    <source>
        <dbReference type="SAM" id="Coils"/>
    </source>
</evidence>
<dbReference type="NCBIfam" id="NF045758">
    <property type="entry name" value="YlxM"/>
    <property type="match status" value="1"/>
</dbReference>
<dbReference type="AlphaFoldDB" id="A0A7I8D6Z5"/>
<dbReference type="HAMAP" id="MF_00245">
    <property type="entry name" value="UPF0122"/>
    <property type="match status" value="1"/>
</dbReference>
<dbReference type="Pfam" id="PF04297">
    <property type="entry name" value="UPF0122"/>
    <property type="match status" value="1"/>
</dbReference>
<keyword evidence="6" id="KW-1185">Reference proteome</keyword>
<evidence type="ECO:0000256" key="2">
    <source>
        <dbReference type="ARBA" id="ARBA00024764"/>
    </source>
</evidence>
<dbReference type="PANTHER" id="PTHR40083:SF1">
    <property type="entry name" value="UPF0122 PROTEIN YLXM"/>
    <property type="match status" value="1"/>
</dbReference>
<reference evidence="5 6" key="1">
    <citation type="submission" date="2020-08" db="EMBL/GenBank/DDBJ databases">
        <title>Complete Genome Sequence of Effusibacillus dendaii Strain skT53, Isolated from Farmland soil.</title>
        <authorList>
            <person name="Konishi T."/>
            <person name="Kawasaki H."/>
        </authorList>
    </citation>
    <scope>NUCLEOTIDE SEQUENCE [LARGE SCALE GENOMIC DNA]</scope>
    <source>
        <strain evidence="6">skT53</strain>
    </source>
</reference>
<accession>A0A7I8D6Z5</accession>
<evidence type="ECO:0000256" key="3">
    <source>
        <dbReference type="HAMAP-Rule" id="MF_00245"/>
    </source>
</evidence>
<keyword evidence="4" id="KW-0175">Coiled coil</keyword>
<dbReference type="PANTHER" id="PTHR40083">
    <property type="entry name" value="UPF0122 PROTEIN CBO2450/CLC_2298"/>
    <property type="match status" value="1"/>
</dbReference>
<proteinExistence type="inferred from homology"/>
<dbReference type="Proteomes" id="UP000593802">
    <property type="component" value="Chromosome"/>
</dbReference>
<gene>
    <name evidence="5" type="ORF">skT53_01470</name>
</gene>
<dbReference type="SUPFAM" id="SSF88659">
    <property type="entry name" value="Sigma3 and sigma4 domains of RNA polymerase sigma factors"/>
    <property type="match status" value="1"/>
</dbReference>
<name>A0A7I8D6Z5_9BACL</name>
<dbReference type="InterPro" id="IPR036388">
    <property type="entry name" value="WH-like_DNA-bd_sf"/>
</dbReference>
<dbReference type="InterPro" id="IPR007394">
    <property type="entry name" value="UPF0122"/>
</dbReference>
<sequence length="131" mass="15396">MLEKTTRMNLLYDFYGSLLTEKQQTFMELYYYDDLSLAEIAEQYSVSRQAVHDNVRRSEAQLEEYEAKLHLLERHENRLRQATDIMAYIATLPLTETDRNELWQRIQKLLRDDTDRETGVNTGTNSPATSG</sequence>
<evidence type="ECO:0000313" key="5">
    <source>
        <dbReference type="EMBL" id="BCJ85162.1"/>
    </source>
</evidence>
<evidence type="ECO:0000256" key="1">
    <source>
        <dbReference type="ARBA" id="ARBA00008720"/>
    </source>
</evidence>
<dbReference type="NCBIfam" id="NF001070">
    <property type="entry name" value="PRK00118.1-6"/>
    <property type="match status" value="1"/>
</dbReference>
<comment type="similarity">
    <text evidence="1 3">Belongs to the UPF0122 family.</text>
</comment>
<dbReference type="Gene3D" id="1.10.10.10">
    <property type="entry name" value="Winged helix-like DNA-binding domain superfamily/Winged helix DNA-binding domain"/>
    <property type="match status" value="1"/>
</dbReference>
<dbReference type="NCBIfam" id="NF001072">
    <property type="entry name" value="PRK00118.2-2"/>
    <property type="match status" value="1"/>
</dbReference>
<dbReference type="InterPro" id="IPR013324">
    <property type="entry name" value="RNA_pol_sigma_r3/r4-like"/>
</dbReference>
<organism evidence="5 6">
    <name type="scientific">Effusibacillus dendaii</name>
    <dbReference type="NCBI Taxonomy" id="2743772"/>
    <lineage>
        <taxon>Bacteria</taxon>
        <taxon>Bacillati</taxon>
        <taxon>Bacillota</taxon>
        <taxon>Bacilli</taxon>
        <taxon>Bacillales</taxon>
        <taxon>Alicyclobacillaceae</taxon>
        <taxon>Effusibacillus</taxon>
    </lineage>
</organism>
<dbReference type="InterPro" id="IPR054831">
    <property type="entry name" value="UPF0122_fam_protein"/>
</dbReference>
<feature type="coiled-coil region" evidence="4">
    <location>
        <begin position="48"/>
        <end position="82"/>
    </location>
</feature>
<dbReference type="EMBL" id="AP023366">
    <property type="protein sequence ID" value="BCJ85162.1"/>
    <property type="molecule type" value="Genomic_DNA"/>
</dbReference>
<evidence type="ECO:0000313" key="6">
    <source>
        <dbReference type="Proteomes" id="UP000593802"/>
    </source>
</evidence>
<comment type="function">
    <text evidence="2 3">Might take part in the signal recognition particle (SRP) pathway. This is inferred from the conservation of its genetic proximity to ftsY/ffh. May be a regulatory protein.</text>
</comment>